<dbReference type="OrthoDB" id="10039147at2759"/>
<keyword evidence="9" id="KW-1185">Reference proteome</keyword>
<evidence type="ECO:0000313" key="8">
    <source>
        <dbReference type="EMBL" id="KNC97607.1"/>
    </source>
</evidence>
<evidence type="ECO:0000256" key="3">
    <source>
        <dbReference type="ARBA" id="ARBA00022989"/>
    </source>
</evidence>
<keyword evidence="7" id="KW-0732">Signal</keyword>
<dbReference type="InParanoid" id="A0A0L0H8U9"/>
<feature type="transmembrane region" description="Helical" evidence="6">
    <location>
        <begin position="73"/>
        <end position="92"/>
    </location>
</feature>
<dbReference type="GO" id="GO:0016020">
    <property type="term" value="C:membrane"/>
    <property type="evidence" value="ECO:0007669"/>
    <property type="project" value="UniProtKB-SubCell"/>
</dbReference>
<evidence type="ECO:0000313" key="9">
    <source>
        <dbReference type="Proteomes" id="UP000053201"/>
    </source>
</evidence>
<evidence type="ECO:0000256" key="7">
    <source>
        <dbReference type="SAM" id="SignalP"/>
    </source>
</evidence>
<keyword evidence="3 6" id="KW-1133">Transmembrane helix</keyword>
<gene>
    <name evidence="8" type="ORF">SPPG_07076</name>
</gene>
<feature type="compositionally biased region" description="Basic residues" evidence="5">
    <location>
        <begin position="403"/>
        <end position="422"/>
    </location>
</feature>
<dbReference type="AlphaFoldDB" id="A0A0L0H8U9"/>
<evidence type="ECO:0000256" key="2">
    <source>
        <dbReference type="ARBA" id="ARBA00022692"/>
    </source>
</evidence>
<keyword evidence="2 6" id="KW-0812">Transmembrane</keyword>
<dbReference type="VEuPathDB" id="FungiDB:SPPG_07076"/>
<dbReference type="GeneID" id="27690324"/>
<evidence type="ECO:0008006" key="10">
    <source>
        <dbReference type="Google" id="ProtNLM"/>
    </source>
</evidence>
<sequence length="422" mass="48684">MRAVRYFLVLLLICLAIISVRADAEDEFEDDEDVVESRPTPGTGRYQTVLGNETPKSDGKKSIQWSQLNFWDFQVEALILGGLVLYVISYLYGRRRNNQIARNWMRITLPIWERNFAQVGDEGGHKLIRDGPRDYIFYATGRAHVKHVYGSLHLAGRYDILQLILDYLQPQQAYDKMTFTVTLNEKESDPTVFAILHKNLANSVIKERWDLSEFSKRRDVGIRQPPAPKEYTIMADTGEFVTNLWDEERIREKLWGSLGLDQNGKGEQLQPPMLEQIILTDLPKTKPTKPEELREAPKTLTFVLRLPNLANLNAKHRDAITSVTELLIDMVDYIGQFGSVTAEAKAKLVRLRQAAEQVILRSQEDERKMTLAQKKIQEKKERDEQAAKLSPEAQRKYEERERKKQAKKAQSKRMKKGKVIMG</sequence>
<evidence type="ECO:0000256" key="6">
    <source>
        <dbReference type="SAM" id="Phobius"/>
    </source>
</evidence>
<dbReference type="GO" id="GO:0005783">
    <property type="term" value="C:endoplasmic reticulum"/>
    <property type="evidence" value="ECO:0007669"/>
    <property type="project" value="InterPro"/>
</dbReference>
<protein>
    <recommendedName>
        <fullName evidence="10">DUF1682-domain-containing protein</fullName>
    </recommendedName>
</protein>
<name>A0A0L0H8U9_SPIPD</name>
<dbReference type="OMA" id="FDGFVWA"/>
<dbReference type="Proteomes" id="UP000053201">
    <property type="component" value="Unassembled WGS sequence"/>
</dbReference>
<organism evidence="8 9">
    <name type="scientific">Spizellomyces punctatus (strain DAOM BR117)</name>
    <dbReference type="NCBI Taxonomy" id="645134"/>
    <lineage>
        <taxon>Eukaryota</taxon>
        <taxon>Fungi</taxon>
        <taxon>Fungi incertae sedis</taxon>
        <taxon>Chytridiomycota</taxon>
        <taxon>Chytridiomycota incertae sedis</taxon>
        <taxon>Chytridiomycetes</taxon>
        <taxon>Spizellomycetales</taxon>
        <taxon>Spizellomycetaceae</taxon>
        <taxon>Spizellomyces</taxon>
    </lineage>
</organism>
<dbReference type="RefSeq" id="XP_016605647.1">
    <property type="nucleotide sequence ID" value="XM_016755256.1"/>
</dbReference>
<feature type="compositionally biased region" description="Basic and acidic residues" evidence="5">
    <location>
        <begin position="371"/>
        <end position="386"/>
    </location>
</feature>
<dbReference type="PANTHER" id="PTHR12883:SF0">
    <property type="entry name" value="PAT COMPLEX SUBUNIT CCDC47"/>
    <property type="match status" value="1"/>
</dbReference>
<proteinExistence type="predicted"/>
<dbReference type="GO" id="GO:0005509">
    <property type="term" value="F:calcium ion binding"/>
    <property type="evidence" value="ECO:0007669"/>
    <property type="project" value="InterPro"/>
</dbReference>
<dbReference type="PANTHER" id="PTHR12883">
    <property type="entry name" value="ADIPOCYTE-SPECIFIC PROTEIN 4-RELATED"/>
    <property type="match status" value="1"/>
</dbReference>
<feature type="signal peptide" evidence="7">
    <location>
        <begin position="1"/>
        <end position="22"/>
    </location>
</feature>
<accession>A0A0L0H8U9</accession>
<dbReference type="GO" id="GO:0032469">
    <property type="term" value="P:endoplasmic reticulum calcium ion homeostasis"/>
    <property type="evidence" value="ECO:0007669"/>
    <property type="project" value="InterPro"/>
</dbReference>
<dbReference type="eggNOG" id="KOG2357">
    <property type="taxonomic scope" value="Eukaryota"/>
</dbReference>
<dbReference type="STRING" id="645134.A0A0L0H8U9"/>
<evidence type="ECO:0000256" key="4">
    <source>
        <dbReference type="ARBA" id="ARBA00023136"/>
    </source>
</evidence>
<evidence type="ECO:0000256" key="1">
    <source>
        <dbReference type="ARBA" id="ARBA00004167"/>
    </source>
</evidence>
<keyword evidence="4 6" id="KW-0472">Membrane</keyword>
<dbReference type="Pfam" id="PF07946">
    <property type="entry name" value="CCDC47"/>
    <property type="match status" value="1"/>
</dbReference>
<evidence type="ECO:0000256" key="5">
    <source>
        <dbReference type="SAM" id="MobiDB-lite"/>
    </source>
</evidence>
<feature type="region of interest" description="Disordered" evidence="5">
    <location>
        <begin position="371"/>
        <end position="422"/>
    </location>
</feature>
<reference evidence="8 9" key="1">
    <citation type="submission" date="2009-08" db="EMBL/GenBank/DDBJ databases">
        <title>The Genome Sequence of Spizellomyces punctatus strain DAOM BR117.</title>
        <authorList>
            <consortium name="The Broad Institute Genome Sequencing Platform"/>
            <person name="Russ C."/>
            <person name="Cuomo C."/>
            <person name="Shea T."/>
            <person name="Young S.K."/>
            <person name="Zeng Q."/>
            <person name="Koehrsen M."/>
            <person name="Haas B."/>
            <person name="Borodovsky M."/>
            <person name="Guigo R."/>
            <person name="Alvarado L."/>
            <person name="Berlin A."/>
            <person name="Bochicchio J."/>
            <person name="Borenstein D."/>
            <person name="Chapman S."/>
            <person name="Chen Z."/>
            <person name="Engels R."/>
            <person name="Freedman E."/>
            <person name="Gellesch M."/>
            <person name="Goldberg J."/>
            <person name="Griggs A."/>
            <person name="Gujja S."/>
            <person name="Heiman D."/>
            <person name="Hepburn T."/>
            <person name="Howarth C."/>
            <person name="Jen D."/>
            <person name="Larson L."/>
            <person name="Lewis B."/>
            <person name="Mehta T."/>
            <person name="Park D."/>
            <person name="Pearson M."/>
            <person name="Roberts A."/>
            <person name="Saif S."/>
            <person name="Shenoy N."/>
            <person name="Sisk P."/>
            <person name="Stolte C."/>
            <person name="Sykes S."/>
            <person name="Thomson T."/>
            <person name="Walk T."/>
            <person name="White J."/>
            <person name="Yandava C."/>
            <person name="Burger G."/>
            <person name="Gray M.W."/>
            <person name="Holland P.W.H."/>
            <person name="King N."/>
            <person name="Lang F.B.F."/>
            <person name="Roger A.J."/>
            <person name="Ruiz-Trillo I."/>
            <person name="Lander E."/>
            <person name="Nusbaum C."/>
        </authorList>
    </citation>
    <scope>NUCLEOTIDE SEQUENCE [LARGE SCALE GENOMIC DNA]</scope>
    <source>
        <strain evidence="8 9">DAOM BR117</strain>
    </source>
</reference>
<feature type="chain" id="PRO_5005539830" description="DUF1682-domain-containing protein" evidence="7">
    <location>
        <begin position="23"/>
        <end position="422"/>
    </location>
</feature>
<dbReference type="EMBL" id="KQ257463">
    <property type="protein sequence ID" value="KNC97607.1"/>
    <property type="molecule type" value="Genomic_DNA"/>
</dbReference>
<comment type="subcellular location">
    <subcellularLocation>
        <location evidence="1">Membrane</location>
        <topology evidence="1">Single-pass membrane protein</topology>
    </subcellularLocation>
</comment>
<dbReference type="InterPro" id="IPR012879">
    <property type="entry name" value="CCDC47"/>
</dbReference>
<feature type="compositionally biased region" description="Basic and acidic residues" evidence="5">
    <location>
        <begin position="393"/>
        <end position="402"/>
    </location>
</feature>
<dbReference type="FunCoup" id="A0A0L0H8U9">
    <property type="interactions" value="241"/>
</dbReference>